<dbReference type="EMBL" id="JANJOU010000020">
    <property type="protein sequence ID" value="MCR0984417.1"/>
    <property type="molecule type" value="Genomic_DNA"/>
</dbReference>
<sequence>MIRRAVAADAPALAGMLRALNDEPGLEPGLITPEGVARDLIGDPRALVLVAAPEGVPQGFATAHPCYDSGTSRWGTFLNDLYVLPSSRRRGLGRALVGAVAEATLREGGAFVWWDADEGDELALRFHRGIGAREEATSSFLLAGPGLARLAAGRG</sequence>
<dbReference type="PANTHER" id="PTHR43877">
    <property type="entry name" value="AMINOALKYLPHOSPHONATE N-ACETYLTRANSFERASE-RELATED-RELATED"/>
    <property type="match status" value="1"/>
</dbReference>
<comment type="caution">
    <text evidence="4">The sequence shown here is derived from an EMBL/GenBank/DDBJ whole genome shotgun (WGS) entry which is preliminary data.</text>
</comment>
<evidence type="ECO:0000313" key="4">
    <source>
        <dbReference type="EMBL" id="MCR0984417.1"/>
    </source>
</evidence>
<accession>A0ABT1X8H8</accession>
<protein>
    <submittedName>
        <fullName evidence="4">GNAT family N-acetyltransferase</fullName>
    </submittedName>
</protein>
<dbReference type="InterPro" id="IPR000182">
    <property type="entry name" value="GNAT_dom"/>
</dbReference>
<proteinExistence type="predicted"/>
<feature type="domain" description="N-acetyltransferase" evidence="3">
    <location>
        <begin position="1"/>
        <end position="153"/>
    </location>
</feature>
<dbReference type="SUPFAM" id="SSF55729">
    <property type="entry name" value="Acyl-CoA N-acyltransferases (Nat)"/>
    <property type="match status" value="1"/>
</dbReference>
<evidence type="ECO:0000256" key="1">
    <source>
        <dbReference type="ARBA" id="ARBA00022679"/>
    </source>
</evidence>
<dbReference type="CDD" id="cd04301">
    <property type="entry name" value="NAT_SF"/>
    <property type="match status" value="1"/>
</dbReference>
<dbReference type="Gene3D" id="3.40.630.30">
    <property type="match status" value="1"/>
</dbReference>
<gene>
    <name evidence="4" type="ORF">NRP21_20375</name>
</gene>
<dbReference type="InterPro" id="IPR050832">
    <property type="entry name" value="Bact_Acetyltransf"/>
</dbReference>
<dbReference type="PROSITE" id="PS51186">
    <property type="entry name" value="GNAT"/>
    <property type="match status" value="1"/>
</dbReference>
<keyword evidence="5" id="KW-1185">Reference proteome</keyword>
<keyword evidence="1" id="KW-0808">Transferase</keyword>
<dbReference type="RefSeq" id="WP_257718068.1">
    <property type="nucleotide sequence ID" value="NZ_JANJOU010000020.1"/>
</dbReference>
<dbReference type="Pfam" id="PF00583">
    <property type="entry name" value="Acetyltransf_1"/>
    <property type="match status" value="1"/>
</dbReference>
<name>A0ABT1X8H8_9PROT</name>
<evidence type="ECO:0000256" key="2">
    <source>
        <dbReference type="ARBA" id="ARBA00023315"/>
    </source>
</evidence>
<evidence type="ECO:0000259" key="3">
    <source>
        <dbReference type="PROSITE" id="PS51186"/>
    </source>
</evidence>
<reference evidence="4 5" key="1">
    <citation type="submission" date="2022-06" db="EMBL/GenBank/DDBJ databases">
        <title>Roseomonas CN29.</title>
        <authorList>
            <person name="Cheng Y."/>
            <person name="He X."/>
        </authorList>
    </citation>
    <scope>NUCLEOTIDE SEQUENCE [LARGE SCALE GENOMIC DNA]</scope>
    <source>
        <strain evidence="4 5">CN29</strain>
    </source>
</reference>
<keyword evidence="2" id="KW-0012">Acyltransferase</keyword>
<organism evidence="4 5">
    <name type="scientific">Roseomonas populi</name>
    <dbReference type="NCBI Taxonomy" id="3121582"/>
    <lineage>
        <taxon>Bacteria</taxon>
        <taxon>Pseudomonadati</taxon>
        <taxon>Pseudomonadota</taxon>
        <taxon>Alphaproteobacteria</taxon>
        <taxon>Acetobacterales</taxon>
        <taxon>Roseomonadaceae</taxon>
        <taxon>Roseomonas</taxon>
    </lineage>
</organism>
<evidence type="ECO:0000313" key="5">
    <source>
        <dbReference type="Proteomes" id="UP001524642"/>
    </source>
</evidence>
<dbReference type="InterPro" id="IPR016181">
    <property type="entry name" value="Acyl_CoA_acyltransferase"/>
</dbReference>
<dbReference type="Proteomes" id="UP001524642">
    <property type="component" value="Unassembled WGS sequence"/>
</dbReference>